<gene>
    <name evidence="1" type="ORF">EZS28_039104</name>
</gene>
<dbReference type="SUPFAM" id="SSF53187">
    <property type="entry name" value="Zn-dependent exopeptidases"/>
    <property type="match status" value="1"/>
</dbReference>
<dbReference type="EMBL" id="SNRW01020529">
    <property type="protein sequence ID" value="KAA6365367.1"/>
    <property type="molecule type" value="Genomic_DNA"/>
</dbReference>
<dbReference type="AlphaFoldDB" id="A0A5J4U423"/>
<dbReference type="Gene3D" id="3.40.630.10">
    <property type="entry name" value="Zn peptidases"/>
    <property type="match status" value="1"/>
</dbReference>
<proteinExistence type="predicted"/>
<dbReference type="OrthoDB" id="10013407at2759"/>
<sequence>MTLRSQESGSQQEFEALKLMRKQLEQIVDKVEIEKFTIHKYALLTLIPTLFELLLYYQFTDPLYPSQTSHNVIATIKPIGAVQRRIFIAGHADNHIGLTFVASSFEIMQRYFVHNSANNESIGQVHHIILMDTCHDRNRATGTRRRDRNVSSIRAAADVTGYREATT</sequence>
<reference evidence="1 2" key="1">
    <citation type="submission" date="2019-03" db="EMBL/GenBank/DDBJ databases">
        <title>Single cell metagenomics reveals metabolic interactions within the superorganism composed of flagellate Streblomastix strix and complex community of Bacteroidetes bacteria on its surface.</title>
        <authorList>
            <person name="Treitli S.C."/>
            <person name="Kolisko M."/>
            <person name="Husnik F."/>
            <person name="Keeling P."/>
            <person name="Hampl V."/>
        </authorList>
    </citation>
    <scope>NUCLEOTIDE SEQUENCE [LARGE SCALE GENOMIC DNA]</scope>
    <source>
        <strain evidence="1">ST1C</strain>
    </source>
</reference>
<comment type="caution">
    <text evidence="1">The sequence shown here is derived from an EMBL/GenBank/DDBJ whole genome shotgun (WGS) entry which is preliminary data.</text>
</comment>
<organism evidence="1 2">
    <name type="scientific">Streblomastix strix</name>
    <dbReference type="NCBI Taxonomy" id="222440"/>
    <lineage>
        <taxon>Eukaryota</taxon>
        <taxon>Metamonada</taxon>
        <taxon>Preaxostyla</taxon>
        <taxon>Oxymonadida</taxon>
        <taxon>Streblomastigidae</taxon>
        <taxon>Streblomastix</taxon>
    </lineage>
</organism>
<evidence type="ECO:0000313" key="1">
    <source>
        <dbReference type="EMBL" id="KAA6365367.1"/>
    </source>
</evidence>
<evidence type="ECO:0000313" key="2">
    <source>
        <dbReference type="Proteomes" id="UP000324800"/>
    </source>
</evidence>
<accession>A0A5J4U423</accession>
<feature type="non-terminal residue" evidence="1">
    <location>
        <position position="1"/>
    </location>
</feature>
<dbReference type="Proteomes" id="UP000324800">
    <property type="component" value="Unassembled WGS sequence"/>
</dbReference>
<name>A0A5J4U423_9EUKA</name>
<protein>
    <submittedName>
        <fullName evidence="1">Uncharacterized protein</fullName>
    </submittedName>
</protein>